<dbReference type="AlphaFoldDB" id="A0AAE0T9S1"/>
<dbReference type="EMBL" id="JAEAOA010001101">
    <property type="protein sequence ID" value="KAK3605920.1"/>
    <property type="molecule type" value="Genomic_DNA"/>
</dbReference>
<evidence type="ECO:0000259" key="2">
    <source>
        <dbReference type="Pfam" id="PF00095"/>
    </source>
</evidence>
<dbReference type="Pfam" id="PF00095">
    <property type="entry name" value="WAP"/>
    <property type="match status" value="1"/>
</dbReference>
<comment type="caution">
    <text evidence="3">The sequence shown here is derived from an EMBL/GenBank/DDBJ whole genome shotgun (WGS) entry which is preliminary data.</text>
</comment>
<feature type="signal peptide" evidence="1">
    <location>
        <begin position="1"/>
        <end position="19"/>
    </location>
</feature>
<reference evidence="3" key="1">
    <citation type="journal article" date="2021" name="Genome Biol. Evol.">
        <title>A High-Quality Reference Genome for a Parasitic Bivalve with Doubly Uniparental Inheritance (Bivalvia: Unionida).</title>
        <authorList>
            <person name="Smith C.H."/>
        </authorList>
    </citation>
    <scope>NUCLEOTIDE SEQUENCE</scope>
    <source>
        <strain evidence="3">CHS0354</strain>
    </source>
</reference>
<evidence type="ECO:0000313" key="3">
    <source>
        <dbReference type="EMBL" id="KAK3605920.1"/>
    </source>
</evidence>
<feature type="domain" description="WAP" evidence="2">
    <location>
        <begin position="65"/>
        <end position="109"/>
    </location>
</feature>
<reference evidence="3" key="3">
    <citation type="submission" date="2023-05" db="EMBL/GenBank/DDBJ databases">
        <authorList>
            <person name="Smith C.H."/>
        </authorList>
    </citation>
    <scope>NUCLEOTIDE SEQUENCE</scope>
    <source>
        <strain evidence="3">CHS0354</strain>
        <tissue evidence="3">Mantle</tissue>
    </source>
</reference>
<organism evidence="3 4">
    <name type="scientific">Potamilus streckersoni</name>
    <dbReference type="NCBI Taxonomy" id="2493646"/>
    <lineage>
        <taxon>Eukaryota</taxon>
        <taxon>Metazoa</taxon>
        <taxon>Spiralia</taxon>
        <taxon>Lophotrochozoa</taxon>
        <taxon>Mollusca</taxon>
        <taxon>Bivalvia</taxon>
        <taxon>Autobranchia</taxon>
        <taxon>Heteroconchia</taxon>
        <taxon>Palaeoheterodonta</taxon>
        <taxon>Unionida</taxon>
        <taxon>Unionoidea</taxon>
        <taxon>Unionidae</taxon>
        <taxon>Ambleminae</taxon>
        <taxon>Lampsilini</taxon>
        <taxon>Potamilus</taxon>
    </lineage>
</organism>
<evidence type="ECO:0000256" key="1">
    <source>
        <dbReference type="SAM" id="SignalP"/>
    </source>
</evidence>
<dbReference type="InterPro" id="IPR036645">
    <property type="entry name" value="Elafin-like_sf"/>
</dbReference>
<proteinExistence type="predicted"/>
<evidence type="ECO:0000313" key="4">
    <source>
        <dbReference type="Proteomes" id="UP001195483"/>
    </source>
</evidence>
<protein>
    <recommendedName>
        <fullName evidence="2">WAP domain-containing protein</fullName>
    </recommendedName>
</protein>
<sequence length="118" mass="13021">MKACLLFSLVLCMFHLTYAFHVYIPDCVDSNGNELICLDDFTCQKDDYGVGECVPMDALMSPQSVCPSPEDVEAQEMEAGQIGEACESDLDCPLDKVCCYTNSGRRCANMILQAMVIE</sequence>
<dbReference type="InterPro" id="IPR008197">
    <property type="entry name" value="WAP_dom"/>
</dbReference>
<reference evidence="3" key="2">
    <citation type="journal article" date="2021" name="Genome Biol. Evol.">
        <title>Developing a high-quality reference genome for a parasitic bivalve with doubly uniparental inheritance (Bivalvia: Unionida).</title>
        <authorList>
            <person name="Smith C.H."/>
        </authorList>
    </citation>
    <scope>NUCLEOTIDE SEQUENCE</scope>
    <source>
        <strain evidence="3">CHS0354</strain>
        <tissue evidence="3">Mantle</tissue>
    </source>
</reference>
<accession>A0AAE0T9S1</accession>
<dbReference type="Gene3D" id="4.10.75.10">
    <property type="entry name" value="Elafin-like"/>
    <property type="match status" value="1"/>
</dbReference>
<keyword evidence="4" id="KW-1185">Reference proteome</keyword>
<dbReference type="Proteomes" id="UP001195483">
    <property type="component" value="Unassembled WGS sequence"/>
</dbReference>
<feature type="chain" id="PRO_5042097360" description="WAP domain-containing protein" evidence="1">
    <location>
        <begin position="20"/>
        <end position="118"/>
    </location>
</feature>
<dbReference type="GO" id="GO:0030414">
    <property type="term" value="F:peptidase inhibitor activity"/>
    <property type="evidence" value="ECO:0007669"/>
    <property type="project" value="InterPro"/>
</dbReference>
<dbReference type="GO" id="GO:0005576">
    <property type="term" value="C:extracellular region"/>
    <property type="evidence" value="ECO:0007669"/>
    <property type="project" value="InterPro"/>
</dbReference>
<name>A0AAE0T9S1_9BIVA</name>
<keyword evidence="1" id="KW-0732">Signal</keyword>
<gene>
    <name evidence="3" type="ORF">CHS0354_017826</name>
</gene>